<proteinExistence type="predicted"/>
<feature type="region of interest" description="Disordered" evidence="2">
    <location>
        <begin position="1"/>
        <end position="83"/>
    </location>
</feature>
<reference evidence="3" key="1">
    <citation type="journal article" date="2020" name="Stud. Mycol.">
        <title>101 Dothideomycetes genomes: a test case for predicting lifestyles and emergence of pathogens.</title>
        <authorList>
            <person name="Haridas S."/>
            <person name="Albert R."/>
            <person name="Binder M."/>
            <person name="Bloem J."/>
            <person name="Labutti K."/>
            <person name="Salamov A."/>
            <person name="Andreopoulos B."/>
            <person name="Baker S."/>
            <person name="Barry K."/>
            <person name="Bills G."/>
            <person name="Bluhm B."/>
            <person name="Cannon C."/>
            <person name="Castanera R."/>
            <person name="Culley D."/>
            <person name="Daum C."/>
            <person name="Ezra D."/>
            <person name="Gonzalez J."/>
            <person name="Henrissat B."/>
            <person name="Kuo A."/>
            <person name="Liang C."/>
            <person name="Lipzen A."/>
            <person name="Lutzoni F."/>
            <person name="Magnuson J."/>
            <person name="Mondo S."/>
            <person name="Nolan M."/>
            <person name="Ohm R."/>
            <person name="Pangilinan J."/>
            <person name="Park H.-J."/>
            <person name="Ramirez L."/>
            <person name="Alfaro M."/>
            <person name="Sun H."/>
            <person name="Tritt A."/>
            <person name="Yoshinaga Y."/>
            <person name="Zwiers L.-H."/>
            <person name="Turgeon B."/>
            <person name="Goodwin S."/>
            <person name="Spatafora J."/>
            <person name="Crous P."/>
            <person name="Grigoriev I."/>
        </authorList>
    </citation>
    <scope>NUCLEOTIDE SEQUENCE</scope>
    <source>
        <strain evidence="3">CBS 122368</strain>
    </source>
</reference>
<name>A0A6A6HWK2_9PLEO</name>
<dbReference type="GeneID" id="54587417"/>
<dbReference type="Proteomes" id="UP000800094">
    <property type="component" value="Unassembled WGS sequence"/>
</dbReference>
<evidence type="ECO:0000256" key="1">
    <source>
        <dbReference type="SAM" id="Coils"/>
    </source>
</evidence>
<feature type="compositionally biased region" description="Polar residues" evidence="2">
    <location>
        <begin position="478"/>
        <end position="505"/>
    </location>
</feature>
<evidence type="ECO:0000313" key="3">
    <source>
        <dbReference type="EMBL" id="KAF2242299.1"/>
    </source>
</evidence>
<feature type="compositionally biased region" description="Acidic residues" evidence="2">
    <location>
        <begin position="518"/>
        <end position="527"/>
    </location>
</feature>
<feature type="region of interest" description="Disordered" evidence="2">
    <location>
        <begin position="469"/>
        <end position="540"/>
    </location>
</feature>
<keyword evidence="4" id="KW-1185">Reference proteome</keyword>
<dbReference type="RefSeq" id="XP_033677303.1">
    <property type="nucleotide sequence ID" value="XM_033834087.1"/>
</dbReference>
<organism evidence="3 4">
    <name type="scientific">Trematosphaeria pertusa</name>
    <dbReference type="NCBI Taxonomy" id="390896"/>
    <lineage>
        <taxon>Eukaryota</taxon>
        <taxon>Fungi</taxon>
        <taxon>Dikarya</taxon>
        <taxon>Ascomycota</taxon>
        <taxon>Pezizomycotina</taxon>
        <taxon>Dothideomycetes</taxon>
        <taxon>Pleosporomycetidae</taxon>
        <taxon>Pleosporales</taxon>
        <taxon>Massarineae</taxon>
        <taxon>Trematosphaeriaceae</taxon>
        <taxon>Trematosphaeria</taxon>
    </lineage>
</organism>
<evidence type="ECO:0000313" key="4">
    <source>
        <dbReference type="Proteomes" id="UP000800094"/>
    </source>
</evidence>
<evidence type="ECO:0000256" key="2">
    <source>
        <dbReference type="SAM" id="MobiDB-lite"/>
    </source>
</evidence>
<feature type="compositionally biased region" description="Basic and acidic residues" evidence="2">
    <location>
        <begin position="506"/>
        <end position="517"/>
    </location>
</feature>
<dbReference type="EMBL" id="ML987208">
    <property type="protein sequence ID" value="KAF2242299.1"/>
    <property type="molecule type" value="Genomic_DNA"/>
</dbReference>
<gene>
    <name evidence="3" type="ORF">BU26DRAFT_570981</name>
</gene>
<feature type="compositionally biased region" description="Basic and acidic residues" evidence="2">
    <location>
        <begin position="528"/>
        <end position="540"/>
    </location>
</feature>
<accession>A0A6A6HWK2</accession>
<sequence length="540" mass="59905">MSNRNGVRTPGVGQGNGRQNERRESNPGYVEFPYPDLQLNPNAGGQYGCPPPGFFQNRAETDSNQRRQPNHRNVPNGYGPAALNQNANQNYASNMQNQWQNGNQVAGGYFPSPFGLPFSMFPGMPPALQNLPWNIQALGPMHYGNGSIPSTTFTPSSWMQEQIEAGGTYKHDGVHDGIKSLREGARKVGHVITVPHHEAWSDPNPERYRINGKLVPKPNLADTDAGPAFAGEHIGTVIQTHTEWDIVLLHHTYHEKGLEFKQHCLNEHMNVKLAGDATYVKQNPNIPDDFTLELDPRSLKFKLSPKATIRLSEPAKVWRDCRSKFRASHTPDSITKLILGYRMYNEWVMTHPTLRPYMDLGPCTPTSGNVASVTPSSNLREQWEMHIRQLIEKTKQEIENLRRDTIILSNAAGGMMVEKEEHLRGLEQILGSIALYSLVAAPPLPGRATTREAIPEGIQEAIPEHTQDIKQEAPSDATPAQSNTHDQPASSSANGPTSDQGGNVEQTEKRGEKRSNDDDPNSEDESDDRAPKRLKAGREG</sequence>
<keyword evidence="1" id="KW-0175">Coiled coil</keyword>
<dbReference type="AlphaFoldDB" id="A0A6A6HWK2"/>
<protein>
    <submittedName>
        <fullName evidence="3">Uncharacterized protein</fullName>
    </submittedName>
</protein>
<feature type="coiled-coil region" evidence="1">
    <location>
        <begin position="384"/>
        <end position="411"/>
    </location>
</feature>